<sequence>MRYVVNKIRVEEAEKGRINKIYVPKGPGLDEEELVLVDNKYAFKFEFTIGSNVLLSKIQREFLNKNIGRDEVDINNLNVVECDQISLLKIDVEIINLEKVEIDAKELIEKFKDAHVLYPFNADQKFYFYVGEIGLKMTVREIFTVMDNKYGILLRNTEVFLSSVSERLVIANNSKENMLLDPNFNFESLGIGGLKQEFGKMFRRAFVQRAFDSEVIKNFGIPHVKGIILYGPPGTGKTLIARKLGSLLNARPPKIVNGPEILNKYVGQSEENIRNLFKDAEDEWRAKKADSNLHMIIFDEIDAICRRRGNSGNTGVGDQVVNQLLSKMDGVEAIENILVIGMTNRLDLIDEALLRPGRFEIHLEISLPDEESRAEIFRIHTKTMESHKYLDEGIDIGKIAKLSKNYTGAEITAVVKSAVSFALERKVHGEKEEGGEMNVIADKNIKVFMNDFIQALDEVKPAFGINESSFQRYEKTFYETPMFTQGIEYGRGLLQKLSKTNLYNTSSLLFYGESGVGKTTLAVKVSRLSMYPFIKIISPRDIIGLSEHEKVNYIKDRFMDAYKSEEAIVILDDIESLIDFVNIGPRFSNAVLQALKIFIKEESKKKVFVIGTTSSVEVMKECGIYECFQTSYEVEKITIADYEILCEQNPSFTDICYNEMAHKDALSIKQLLLLLNEPDVSPE</sequence>
<dbReference type="GO" id="GO:0042144">
    <property type="term" value="P:vacuole fusion, non-autophagic"/>
    <property type="evidence" value="ECO:0007669"/>
    <property type="project" value="EnsemblFungi"/>
</dbReference>
<reference evidence="10 11" key="1">
    <citation type="journal article" date="2014" name="MBio">
        <title>The Ordospora colligata genome; evolution of extreme reduction in microsporidia and host-to-parasite horizontal gene transfer.</title>
        <authorList>
            <person name="Pombert J.-F."/>
            <person name="Haag K.L."/>
            <person name="Beidas S."/>
            <person name="Ebert D."/>
            <person name="Keeling P.J."/>
        </authorList>
    </citation>
    <scope>NUCLEOTIDE SEQUENCE [LARGE SCALE GENOMIC DNA]</scope>
    <source>
        <strain evidence="10 11">OC4</strain>
    </source>
</reference>
<evidence type="ECO:0000313" key="11">
    <source>
        <dbReference type="Proteomes" id="UP000031056"/>
    </source>
</evidence>
<dbReference type="GO" id="GO:0070300">
    <property type="term" value="F:phosphatidic acid binding"/>
    <property type="evidence" value="ECO:0007669"/>
    <property type="project" value="EnsemblFungi"/>
</dbReference>
<dbReference type="PANTHER" id="PTHR23078">
    <property type="entry name" value="VESICULAR-FUSION PROTEIN NSF"/>
    <property type="match status" value="1"/>
</dbReference>
<comment type="caution">
    <text evidence="10">The sequence shown here is derived from an EMBL/GenBank/DDBJ whole genome shotgun (WGS) entry which is preliminary data.</text>
</comment>
<protein>
    <recommendedName>
        <fullName evidence="8">Vesicular-fusion protein SEC18</fullName>
    </recommendedName>
</protein>
<dbReference type="FunCoup" id="A0A0B2ULV1">
    <property type="interactions" value="176"/>
</dbReference>
<proteinExistence type="inferred from homology"/>
<evidence type="ECO:0000256" key="1">
    <source>
        <dbReference type="ARBA" id="ARBA00006914"/>
    </source>
</evidence>
<comment type="subcellular location">
    <subcellularLocation>
        <location evidence="8">Cytoplasm</location>
    </subcellularLocation>
</comment>
<dbReference type="SMART" id="SM00382">
    <property type="entry name" value="AAA"/>
    <property type="match status" value="2"/>
</dbReference>
<organism evidence="10 11">
    <name type="scientific">Ordospora colligata OC4</name>
    <dbReference type="NCBI Taxonomy" id="1354746"/>
    <lineage>
        <taxon>Eukaryota</taxon>
        <taxon>Fungi</taxon>
        <taxon>Fungi incertae sedis</taxon>
        <taxon>Microsporidia</taxon>
        <taxon>Ordosporidae</taxon>
        <taxon>Ordospora</taxon>
    </lineage>
</organism>
<dbReference type="OrthoDB" id="9982946at2759"/>
<keyword evidence="11" id="KW-1185">Reference proteome</keyword>
<keyword evidence="5 8" id="KW-0653">Protein transport</keyword>
<evidence type="ECO:0000313" key="10">
    <source>
        <dbReference type="EMBL" id="KHN70047.1"/>
    </source>
</evidence>
<dbReference type="FunFam" id="1.10.8.60:FF:000115">
    <property type="entry name" value="N-ethylmaleimide-sensitive fusion protein, putative"/>
    <property type="match status" value="1"/>
</dbReference>
<dbReference type="PROSITE" id="PS00674">
    <property type="entry name" value="AAA"/>
    <property type="match status" value="1"/>
</dbReference>
<evidence type="ECO:0000256" key="2">
    <source>
        <dbReference type="ARBA" id="ARBA00022448"/>
    </source>
</evidence>
<dbReference type="GO" id="GO:0000045">
    <property type="term" value="P:autophagosome assembly"/>
    <property type="evidence" value="ECO:0007669"/>
    <property type="project" value="EnsemblFungi"/>
</dbReference>
<gene>
    <name evidence="10" type="ORF">M896_030320</name>
</gene>
<feature type="domain" description="AAA+ ATPase" evidence="9">
    <location>
        <begin position="223"/>
        <end position="369"/>
    </location>
</feature>
<dbReference type="AlphaFoldDB" id="A0A0B2ULV1"/>
<dbReference type="GO" id="GO:0000149">
    <property type="term" value="F:SNARE binding"/>
    <property type="evidence" value="ECO:0007669"/>
    <property type="project" value="EnsemblFungi"/>
</dbReference>
<keyword evidence="8" id="KW-0378">Hydrolase</keyword>
<dbReference type="InterPro" id="IPR041569">
    <property type="entry name" value="AAA_lid_3"/>
</dbReference>
<dbReference type="EMBL" id="JOKQ01000003">
    <property type="protein sequence ID" value="KHN70047.1"/>
    <property type="molecule type" value="Genomic_DNA"/>
</dbReference>
<dbReference type="GO" id="GO:0006888">
    <property type="term" value="P:endoplasmic reticulum to Golgi vesicle-mediated transport"/>
    <property type="evidence" value="ECO:0007669"/>
    <property type="project" value="EnsemblFungi"/>
</dbReference>
<dbReference type="CDD" id="cd00009">
    <property type="entry name" value="AAA"/>
    <property type="match status" value="1"/>
</dbReference>
<dbReference type="FunFam" id="3.40.50.300:FF:000166">
    <property type="entry name" value="vesicle-fusing ATPase isoform X1"/>
    <property type="match status" value="1"/>
</dbReference>
<keyword evidence="4 7" id="KW-0067">ATP-binding</keyword>
<dbReference type="Gene3D" id="1.10.8.60">
    <property type="match status" value="1"/>
</dbReference>
<dbReference type="GO" id="GO:0005524">
    <property type="term" value="F:ATP binding"/>
    <property type="evidence" value="ECO:0007669"/>
    <property type="project" value="UniProtKB-UniRule"/>
</dbReference>
<dbReference type="Proteomes" id="UP000031056">
    <property type="component" value="Unassembled WGS sequence"/>
</dbReference>
<feature type="domain" description="AAA+ ATPase" evidence="9">
    <location>
        <begin position="504"/>
        <end position="638"/>
    </location>
</feature>
<keyword evidence="8" id="KW-0963">Cytoplasm</keyword>
<dbReference type="SUPFAM" id="SSF52540">
    <property type="entry name" value="P-loop containing nucleoside triphosphate hydrolases"/>
    <property type="match status" value="2"/>
</dbReference>
<dbReference type="InterPro" id="IPR027417">
    <property type="entry name" value="P-loop_NTPase"/>
</dbReference>
<dbReference type="GO" id="GO:0035494">
    <property type="term" value="P:SNARE complex disassembly"/>
    <property type="evidence" value="ECO:0007669"/>
    <property type="project" value="EnsemblFungi"/>
</dbReference>
<dbReference type="RefSeq" id="XP_014564089.1">
    <property type="nucleotide sequence ID" value="XM_014708603.1"/>
</dbReference>
<evidence type="ECO:0000256" key="7">
    <source>
        <dbReference type="RuleBase" id="RU003651"/>
    </source>
</evidence>
<dbReference type="InterPro" id="IPR039812">
    <property type="entry name" value="Vesicle-fus_ATPase"/>
</dbReference>
<dbReference type="InterPro" id="IPR029067">
    <property type="entry name" value="CDC48_domain_2-like_sf"/>
</dbReference>
<dbReference type="Pfam" id="PF17862">
    <property type="entry name" value="AAA_lid_3"/>
    <property type="match status" value="1"/>
</dbReference>
<dbReference type="InterPro" id="IPR003960">
    <property type="entry name" value="ATPase_AAA_CS"/>
</dbReference>
<dbReference type="HOGENOM" id="CLU_008037_2_0_1"/>
<accession>A0A0B2ULV1</accession>
<dbReference type="InterPro" id="IPR003593">
    <property type="entry name" value="AAA+_ATPase"/>
</dbReference>
<evidence type="ECO:0000259" key="9">
    <source>
        <dbReference type="SMART" id="SM00382"/>
    </source>
</evidence>
<evidence type="ECO:0000256" key="4">
    <source>
        <dbReference type="ARBA" id="ARBA00022840"/>
    </source>
</evidence>
<dbReference type="InterPro" id="IPR025662">
    <property type="entry name" value="Sigma_54_int_dom_ATP-bd_1"/>
</dbReference>
<evidence type="ECO:0000256" key="3">
    <source>
        <dbReference type="ARBA" id="ARBA00022741"/>
    </source>
</evidence>
<dbReference type="Gene3D" id="3.40.50.300">
    <property type="entry name" value="P-loop containing nucleotide triphosphate hydrolases"/>
    <property type="match status" value="2"/>
</dbReference>
<dbReference type="GO" id="GO:0016887">
    <property type="term" value="F:ATP hydrolysis activity"/>
    <property type="evidence" value="ECO:0007669"/>
    <property type="project" value="EnsemblFungi"/>
</dbReference>
<keyword evidence="2 8" id="KW-0813">Transport</keyword>
<evidence type="ECO:0000256" key="6">
    <source>
        <dbReference type="ARBA" id="ARBA00056429"/>
    </source>
</evidence>
<dbReference type="FunFam" id="3.40.50.300:FF:000154">
    <property type="entry name" value="Vesicle-fusing ATPase 1"/>
    <property type="match status" value="1"/>
</dbReference>
<dbReference type="SUPFAM" id="SSF54585">
    <property type="entry name" value="Cdc48 domain 2-like"/>
    <property type="match status" value="1"/>
</dbReference>
<keyword evidence="3 7" id="KW-0547">Nucleotide-binding</keyword>
<dbReference type="InterPro" id="IPR003959">
    <property type="entry name" value="ATPase_AAA_core"/>
</dbReference>
<dbReference type="PROSITE" id="PS00675">
    <property type="entry name" value="SIGMA54_INTERACT_1"/>
    <property type="match status" value="1"/>
</dbReference>
<keyword evidence="8" id="KW-0931">ER-Golgi transport</keyword>
<name>A0A0B2ULV1_9MICR</name>
<dbReference type="GO" id="GO:0043001">
    <property type="term" value="P:Golgi to plasma membrane protein transport"/>
    <property type="evidence" value="ECO:0007669"/>
    <property type="project" value="EnsemblFungi"/>
</dbReference>
<dbReference type="PANTHER" id="PTHR23078:SF3">
    <property type="entry name" value="VESICLE-FUSING ATPASE"/>
    <property type="match status" value="1"/>
</dbReference>
<dbReference type="VEuPathDB" id="MicrosporidiaDB:M896_030320"/>
<comment type="function">
    <text evidence="6 8">Required for vesicle-mediated transport. Catalyzes the fusion of transport vesicles within the Golgi cisternae. Is also required for transport from the endoplasmic reticulum to the Golgi stack. Seems to function as a fusion protein required for the delivery of cargo proteins to all compartments of the Golgi stack independent of vesicle origin.</text>
</comment>
<dbReference type="STRING" id="1354746.A0A0B2ULV1"/>
<dbReference type="InParanoid" id="A0A0B2ULV1"/>
<dbReference type="GO" id="GO:0005795">
    <property type="term" value="C:Golgi stack"/>
    <property type="evidence" value="ECO:0007669"/>
    <property type="project" value="TreeGrafter"/>
</dbReference>
<dbReference type="GeneID" id="26261316"/>
<dbReference type="GO" id="GO:0048280">
    <property type="term" value="P:vesicle fusion with Golgi apparatus"/>
    <property type="evidence" value="ECO:0007669"/>
    <property type="project" value="EnsemblFungi"/>
</dbReference>
<comment type="similarity">
    <text evidence="1 7">Belongs to the AAA ATPase family.</text>
</comment>
<evidence type="ECO:0000256" key="8">
    <source>
        <dbReference type="RuleBase" id="RU367045"/>
    </source>
</evidence>
<dbReference type="Pfam" id="PF00004">
    <property type="entry name" value="AAA"/>
    <property type="match status" value="2"/>
</dbReference>
<dbReference type="GO" id="GO:0048219">
    <property type="term" value="P:inter-Golgi cisterna vesicle-mediated transport"/>
    <property type="evidence" value="ECO:0007669"/>
    <property type="project" value="EnsemblFungi"/>
</dbReference>
<evidence type="ECO:0000256" key="5">
    <source>
        <dbReference type="ARBA" id="ARBA00022927"/>
    </source>
</evidence>